<reference evidence="3" key="1">
    <citation type="submission" date="2016-09" db="EMBL/GenBank/DDBJ databases">
        <authorList>
            <person name="Gulvik C.A."/>
        </authorList>
    </citation>
    <scope>NUCLEOTIDE SEQUENCE [LARGE SCALE GENOMIC DNA]</scope>
    <source>
        <strain evidence="3">LMG 26676</strain>
    </source>
</reference>
<comment type="caution">
    <text evidence="2">The sequence shown here is derived from an EMBL/GenBank/DDBJ whole genome shotgun (WGS) entry which is preliminary data.</text>
</comment>
<feature type="transmembrane region" description="Helical" evidence="1">
    <location>
        <begin position="227"/>
        <end position="247"/>
    </location>
</feature>
<keyword evidence="1" id="KW-0812">Transmembrane</keyword>
<keyword evidence="1" id="KW-1133">Transmembrane helix</keyword>
<organism evidence="2 3">
    <name type="scientific">Enterococcus ureilyticus</name>
    <dbReference type="NCBI Taxonomy" id="1131292"/>
    <lineage>
        <taxon>Bacteria</taxon>
        <taxon>Bacillati</taxon>
        <taxon>Bacillota</taxon>
        <taxon>Bacilli</taxon>
        <taxon>Lactobacillales</taxon>
        <taxon>Enterococcaceae</taxon>
        <taxon>Enterococcus</taxon>
    </lineage>
</organism>
<dbReference type="AlphaFoldDB" id="A0A1E5HA88"/>
<name>A0A1E5HA88_9ENTE</name>
<gene>
    <name evidence="2" type="ORF">BCR24_05940</name>
</gene>
<dbReference type="STRING" id="1131292.BCR24_05940"/>
<sequence length="274" mass="32112">MVNPFKTVINQFNNEINNRSTKELNAQQKRNLFNQTKMYIFLQSFIEKIKPYLEEGEEIHAYLPMTNDGQNASVVGLGLMGMYHPESPEAKAYVKDFNDLRGNRLLIFTNKKMIFTTIIEFLDQRTFFSYPYSTIKAITLKENKMTYFDWDESFPPKRVALYTYTFDFESENHIFSELLGQRDADILKRQLLEIPALQTILVTEKIYRKRTFDRVVNNPILAYKVTFYFFNILAAIVLLLFALGGFFHIGPFKFIFDLSTAIVIKSSMLFHLIS</sequence>
<dbReference type="Proteomes" id="UP000094469">
    <property type="component" value="Unassembled WGS sequence"/>
</dbReference>
<keyword evidence="3" id="KW-1185">Reference proteome</keyword>
<dbReference type="EMBL" id="MIKC01000038">
    <property type="protein sequence ID" value="OEG21823.1"/>
    <property type="molecule type" value="Genomic_DNA"/>
</dbReference>
<evidence type="ECO:0000313" key="2">
    <source>
        <dbReference type="EMBL" id="OEG21823.1"/>
    </source>
</evidence>
<evidence type="ECO:0000256" key="1">
    <source>
        <dbReference type="SAM" id="Phobius"/>
    </source>
</evidence>
<protein>
    <recommendedName>
        <fullName evidence="4">YokE-like PH domain-containing protein</fullName>
    </recommendedName>
</protein>
<dbReference type="RefSeq" id="WP_069640806.1">
    <property type="nucleotide sequence ID" value="NZ_JAFBEZ010000004.1"/>
</dbReference>
<evidence type="ECO:0000313" key="3">
    <source>
        <dbReference type="Proteomes" id="UP000094469"/>
    </source>
</evidence>
<accession>A0A1E5HA88</accession>
<evidence type="ECO:0008006" key="4">
    <source>
        <dbReference type="Google" id="ProtNLM"/>
    </source>
</evidence>
<dbReference type="OrthoDB" id="2288300at2"/>
<keyword evidence="1" id="KW-0472">Membrane</keyword>
<proteinExistence type="predicted"/>